<accession>A0A6I2UJS3</accession>
<evidence type="ECO:0000313" key="2">
    <source>
        <dbReference type="Proteomes" id="UP000433181"/>
    </source>
</evidence>
<sequence length="305" mass="34745">MGTYSEIAAAMQRRDYEEMLKSVSQHQHKKELEDFFQEADKLVLGETTSIDSLDVVNGNSPEDVIVLHWPNYKRWSIGEDEFLNDWCDRCGGDYVRVGKESDDIVKNLNMYEISVGETTVDWQAGDTRYDMKDVLEKIALQCGGAKAMADKYAIPEERLTWMQLQEKFMPEDKKAKMADAVNLADAGQRGEFLGQIIDVFEDFLEEQQVKVPAPEGSEIDEQDNVRLCGSHYDKLHEALENLMVNWQVMPGLPRENNAVLTPGELAAEINSFSNEPAEKLRMVENIKSIGFALVNKDRNNITRNR</sequence>
<gene>
    <name evidence="1" type="ORF">FYJ84_09770</name>
</gene>
<name>A0A6I2UJS3_9FIRM</name>
<reference evidence="1 2" key="1">
    <citation type="submission" date="2019-08" db="EMBL/GenBank/DDBJ databases">
        <title>In-depth cultivation of the pig gut microbiome towards novel bacterial diversity and tailored functional studies.</title>
        <authorList>
            <person name="Wylensek D."/>
            <person name="Hitch T.C.A."/>
            <person name="Clavel T."/>
        </authorList>
    </citation>
    <scope>NUCLEOTIDE SEQUENCE [LARGE SCALE GENOMIC DNA]</scope>
    <source>
        <strain evidence="1 2">WCA-693-APC-5D-A</strain>
    </source>
</reference>
<dbReference type="EMBL" id="VUNR01000019">
    <property type="protein sequence ID" value="MSU09272.1"/>
    <property type="molecule type" value="Genomic_DNA"/>
</dbReference>
<comment type="caution">
    <text evidence="1">The sequence shown here is derived from an EMBL/GenBank/DDBJ whole genome shotgun (WGS) entry which is preliminary data.</text>
</comment>
<dbReference type="GeneID" id="96779209"/>
<keyword evidence="2" id="KW-1185">Reference proteome</keyword>
<dbReference type="RefSeq" id="WP_154407443.1">
    <property type="nucleotide sequence ID" value="NZ_VUNR01000019.1"/>
</dbReference>
<dbReference type="Proteomes" id="UP000433181">
    <property type="component" value="Unassembled WGS sequence"/>
</dbReference>
<organism evidence="1 2">
    <name type="scientific">Anaerovibrio slackiae</name>
    <dbReference type="NCBI Taxonomy" id="2652309"/>
    <lineage>
        <taxon>Bacteria</taxon>
        <taxon>Bacillati</taxon>
        <taxon>Bacillota</taxon>
        <taxon>Negativicutes</taxon>
        <taxon>Selenomonadales</taxon>
        <taxon>Selenomonadaceae</taxon>
        <taxon>Anaerovibrio</taxon>
    </lineage>
</organism>
<evidence type="ECO:0000313" key="1">
    <source>
        <dbReference type="EMBL" id="MSU09272.1"/>
    </source>
</evidence>
<protein>
    <submittedName>
        <fullName evidence="1">Uncharacterized protein</fullName>
    </submittedName>
</protein>
<proteinExistence type="predicted"/>
<dbReference type="AlphaFoldDB" id="A0A6I2UJS3"/>